<reference evidence="1 2" key="1">
    <citation type="submission" date="2020-08" db="EMBL/GenBank/DDBJ databases">
        <title>Winogradskyella ouciana sp. nov., isolated from the hadal seawater of the Mariana Trench.</title>
        <authorList>
            <person name="He X."/>
        </authorList>
    </citation>
    <scope>NUCLEOTIDE SEQUENCE [LARGE SCALE GENOMIC DNA]</scope>
    <source>
        <strain evidence="1 2">KCTC 22026</strain>
    </source>
</reference>
<dbReference type="PANTHER" id="PTHR33711:SF9">
    <property type="entry name" value="PROTOCATECHUATE 3,4-DIOXYGENASE ALPHA CHAIN"/>
    <property type="match status" value="1"/>
</dbReference>
<protein>
    <submittedName>
        <fullName evidence="1">Protocatechuate 3,4-dioxygenase subunit alpha</fullName>
    </submittedName>
</protein>
<dbReference type="Proteomes" id="UP000607435">
    <property type="component" value="Unassembled WGS sequence"/>
</dbReference>
<name>A0ABR6Y0W4_9FLAO</name>
<evidence type="ECO:0000313" key="1">
    <source>
        <dbReference type="EMBL" id="MBC3846304.1"/>
    </source>
</evidence>
<dbReference type="RefSeq" id="WP_186845429.1">
    <property type="nucleotide sequence ID" value="NZ_JACOME010000002.1"/>
</dbReference>
<dbReference type="PANTHER" id="PTHR33711">
    <property type="entry name" value="DIOXYGENASE, PUTATIVE (AFU_ORTHOLOGUE AFUA_2G02910)-RELATED"/>
    <property type="match status" value="1"/>
</dbReference>
<comment type="caution">
    <text evidence="1">The sequence shown here is derived from an EMBL/GenBank/DDBJ whole genome shotgun (WGS) entry which is preliminary data.</text>
</comment>
<dbReference type="InterPro" id="IPR015889">
    <property type="entry name" value="Intradiol_dOase_core"/>
</dbReference>
<evidence type="ECO:0000313" key="2">
    <source>
        <dbReference type="Proteomes" id="UP000607435"/>
    </source>
</evidence>
<gene>
    <name evidence="1" type="ORF">H6H04_07930</name>
</gene>
<accession>A0ABR6Y0W4</accession>
<dbReference type="SUPFAM" id="SSF49482">
    <property type="entry name" value="Aromatic compound dioxygenase"/>
    <property type="match status" value="1"/>
</dbReference>
<dbReference type="InterPro" id="IPR050770">
    <property type="entry name" value="Intradiol_RC_Dioxygenase"/>
</dbReference>
<sequence length="179" mass="20420">MKEKIQLQTPSQTIGPYFAYGLTPEQYNYDFPSLVDGNMVKNVHGNEVITITGIVYDGHGNPIDDAMLELWQNDGEHKRFGRYGTGTDKNNAFTFTTIKPKPIDGNAPFINVILFMRGQLLHSYTRIYFSDEVALNATDETLRSIPEERRETVVAKKEGESYVFNIHMQGDKETVFFKL</sequence>
<keyword evidence="2" id="KW-1185">Reference proteome</keyword>
<dbReference type="EMBL" id="JACOME010000002">
    <property type="protein sequence ID" value="MBC3846304.1"/>
    <property type="molecule type" value="Genomic_DNA"/>
</dbReference>
<dbReference type="Gene3D" id="2.60.130.10">
    <property type="entry name" value="Aromatic compound dioxygenase"/>
    <property type="match status" value="1"/>
</dbReference>
<organism evidence="1 2">
    <name type="scientific">Winogradskyella echinorum</name>
    <dbReference type="NCBI Taxonomy" id="538189"/>
    <lineage>
        <taxon>Bacteria</taxon>
        <taxon>Pseudomonadati</taxon>
        <taxon>Bacteroidota</taxon>
        <taxon>Flavobacteriia</taxon>
        <taxon>Flavobacteriales</taxon>
        <taxon>Flavobacteriaceae</taxon>
        <taxon>Winogradskyella</taxon>
    </lineage>
</organism>
<proteinExistence type="predicted"/>